<evidence type="ECO:0000313" key="2">
    <source>
        <dbReference type="EMBL" id="GMR59093.1"/>
    </source>
</evidence>
<evidence type="ECO:0000256" key="1">
    <source>
        <dbReference type="SAM" id="MobiDB-lite"/>
    </source>
</evidence>
<feature type="region of interest" description="Disordered" evidence="1">
    <location>
        <begin position="678"/>
        <end position="707"/>
    </location>
</feature>
<feature type="compositionally biased region" description="Basic and acidic residues" evidence="1">
    <location>
        <begin position="159"/>
        <end position="169"/>
    </location>
</feature>
<proteinExistence type="predicted"/>
<sequence length="707" mass="78424">MLNSSRKEWMSSGLGALVDYGSDEESSGGPNELTEKAVSREEVYAEDRDGEVEEPTAKRSRINENGGIDSAVDSSLAEIGYDMGKFTKINMPYNAIGQWKSRDGGTKGCDDGFDDNEVDEENIDGVEIPPVKSVVLEDDLREVRERGNQPLMEGLLDGDSTKESVHSKQGEPDVKLSFFKLANRCALAMKSTLNVRSVQMEEYGGYRVYLRYDDIPICLLSSMGQHESEITARRSAVKELVEQMLELGLFPPNAKKILSEKITTVDKIIEVTKPVLSYLKFQLSDQRYQRMLRDDGRMSIKADCTKIQLELIAVLIDQIKFFTYRFYAEPTNNPWLHLAPINSVAPSVYTAPMKSGGVPCAATINSTYGGVNRMSSMVMTAEIKNEETVYGGNSGMDATTSYSSPSSVHALPVAPPPLATGMKLRIIEDNTDHRAPDAFFSLPPAPSLPSSVGFQSQYVRTVAVMNTPVVKEEAISAALRIKVPQHEVISEIVERTIGALGWTERNDTIMVGPTRKRAYLWVDEVPIALLGSMGESEKLSEAVSTCTHELMEQLCAWSLFPLDLVSQICRNKDHLNALLYSMNTALSYINSTIREPQYMSLHRTQGMARVPLEAPATHQAVAISFRCRVKSFMDKFWETHKIHLGPLIPLPKLEQWEQVYFMHTGLINLTSSSRIGGENGAIDSEKSISDGSFMGNMDAPAETEEYL</sequence>
<protein>
    <submittedName>
        <fullName evidence="2">Uncharacterized protein</fullName>
    </submittedName>
</protein>
<feature type="region of interest" description="Disordered" evidence="1">
    <location>
        <begin position="18"/>
        <end position="69"/>
    </location>
</feature>
<name>A0AAN5D9M5_9BILA</name>
<evidence type="ECO:0000313" key="3">
    <source>
        <dbReference type="Proteomes" id="UP001328107"/>
    </source>
</evidence>
<feature type="region of interest" description="Disordered" evidence="1">
    <location>
        <begin position="148"/>
        <end position="169"/>
    </location>
</feature>
<gene>
    <name evidence="2" type="ORF">PMAYCL1PPCAC_29288</name>
</gene>
<accession>A0AAN5D9M5</accession>
<keyword evidence="3" id="KW-1185">Reference proteome</keyword>
<organism evidence="2 3">
    <name type="scientific">Pristionchus mayeri</name>
    <dbReference type="NCBI Taxonomy" id="1317129"/>
    <lineage>
        <taxon>Eukaryota</taxon>
        <taxon>Metazoa</taxon>
        <taxon>Ecdysozoa</taxon>
        <taxon>Nematoda</taxon>
        <taxon>Chromadorea</taxon>
        <taxon>Rhabditida</taxon>
        <taxon>Rhabditina</taxon>
        <taxon>Diplogasteromorpha</taxon>
        <taxon>Diplogasteroidea</taxon>
        <taxon>Neodiplogasteridae</taxon>
        <taxon>Pristionchus</taxon>
    </lineage>
</organism>
<comment type="caution">
    <text evidence="2">The sequence shown here is derived from an EMBL/GenBank/DDBJ whole genome shotgun (WGS) entry which is preliminary data.</text>
</comment>
<reference evidence="3" key="1">
    <citation type="submission" date="2022-10" db="EMBL/GenBank/DDBJ databases">
        <title>Genome assembly of Pristionchus species.</title>
        <authorList>
            <person name="Yoshida K."/>
            <person name="Sommer R.J."/>
        </authorList>
    </citation>
    <scope>NUCLEOTIDE SEQUENCE [LARGE SCALE GENOMIC DNA]</scope>
    <source>
        <strain evidence="3">RS5460</strain>
    </source>
</reference>
<dbReference type="EMBL" id="BTRK01000006">
    <property type="protein sequence ID" value="GMR59093.1"/>
    <property type="molecule type" value="Genomic_DNA"/>
</dbReference>
<dbReference type="AlphaFoldDB" id="A0AAN5D9M5"/>
<feature type="compositionally biased region" description="Basic and acidic residues" evidence="1">
    <location>
        <begin position="33"/>
        <end position="47"/>
    </location>
</feature>
<dbReference type="Proteomes" id="UP001328107">
    <property type="component" value="Unassembled WGS sequence"/>
</dbReference>